<dbReference type="GO" id="GO:0004175">
    <property type="term" value="F:endopeptidase activity"/>
    <property type="evidence" value="ECO:0007669"/>
    <property type="project" value="UniProtKB-ARBA"/>
</dbReference>
<reference evidence="3 4" key="1">
    <citation type="submission" date="2013-12" db="EMBL/GenBank/DDBJ databases">
        <authorList>
            <consortium name="DOE Joint Genome Institute"/>
            <person name="Smidt H."/>
            <person name="Huntemann M."/>
            <person name="Han J."/>
            <person name="Chen A."/>
            <person name="Kyrpides N."/>
            <person name="Mavromatis K."/>
            <person name="Markowitz V."/>
            <person name="Palaniappan K."/>
            <person name="Ivanova N."/>
            <person name="Schaumberg A."/>
            <person name="Pati A."/>
            <person name="Liolios K."/>
            <person name="Nordberg H.P."/>
            <person name="Cantor M.N."/>
            <person name="Hua S.X."/>
            <person name="Woyke T."/>
        </authorList>
    </citation>
    <scope>NUCLEOTIDE SEQUENCE [LARGE SCALE GENOMIC DNA]</scope>
    <source>
        <strain evidence="4">DSM 15288</strain>
    </source>
</reference>
<dbReference type="STRING" id="871968.DESME_04730"/>
<evidence type="ECO:0000259" key="2">
    <source>
        <dbReference type="Pfam" id="PF02517"/>
    </source>
</evidence>
<feature type="transmembrane region" description="Helical" evidence="1">
    <location>
        <begin position="176"/>
        <end position="207"/>
    </location>
</feature>
<dbReference type="RefSeq" id="WP_006715041.1">
    <property type="nucleotide sequence ID" value="NZ_CP007032.1"/>
</dbReference>
<dbReference type="Pfam" id="PF02517">
    <property type="entry name" value="Rce1-like"/>
    <property type="match status" value="1"/>
</dbReference>
<organism evidence="3 4">
    <name type="scientific">Desulfitobacterium metallireducens DSM 15288</name>
    <dbReference type="NCBI Taxonomy" id="871968"/>
    <lineage>
        <taxon>Bacteria</taxon>
        <taxon>Bacillati</taxon>
        <taxon>Bacillota</taxon>
        <taxon>Clostridia</taxon>
        <taxon>Eubacteriales</taxon>
        <taxon>Desulfitobacteriaceae</taxon>
        <taxon>Desulfitobacterium</taxon>
    </lineage>
</organism>
<feature type="transmembrane region" description="Helical" evidence="1">
    <location>
        <begin position="51"/>
        <end position="72"/>
    </location>
</feature>
<accession>W0EA87</accession>
<keyword evidence="1" id="KW-0472">Membrane</keyword>
<sequence length="237" mass="26896">MEKLKNEAKVPLKNPRWNIWQGLFLLLLILLIELPLGWLNSPQKLDQMQGFLHFLAVGIGEAVLYLFLLRLFMNLMHGSFRDLGFVRPKSKYVLLGFLMGIFLFLTIGLMGNFLSNLLGTPAPQSFTLTVIGSNYSWQMLLLMFLGGVLAPIKEEAFFRGLIYPPLRQMLGRGKGILLSAGFFAVLHSDLIRFLPLFVGGIILTWLYEKTSSIWPSIIAHGTWNILMALALWIQKLE</sequence>
<dbReference type="GO" id="GO:0080120">
    <property type="term" value="P:CAAX-box protein maturation"/>
    <property type="evidence" value="ECO:0007669"/>
    <property type="project" value="UniProtKB-ARBA"/>
</dbReference>
<evidence type="ECO:0000313" key="4">
    <source>
        <dbReference type="Proteomes" id="UP000010847"/>
    </source>
</evidence>
<keyword evidence="1" id="KW-1133">Transmembrane helix</keyword>
<dbReference type="HOGENOM" id="CLU_098598_0_0_9"/>
<evidence type="ECO:0000256" key="1">
    <source>
        <dbReference type="SAM" id="Phobius"/>
    </source>
</evidence>
<protein>
    <submittedName>
        <fullName evidence="3">Abortive phage infection protein</fullName>
    </submittedName>
</protein>
<proteinExistence type="predicted"/>
<feature type="transmembrane region" description="Helical" evidence="1">
    <location>
        <begin position="20"/>
        <end position="39"/>
    </location>
</feature>
<feature type="transmembrane region" description="Helical" evidence="1">
    <location>
        <begin position="135"/>
        <end position="152"/>
    </location>
</feature>
<dbReference type="Proteomes" id="UP000010847">
    <property type="component" value="Chromosome"/>
</dbReference>
<feature type="domain" description="CAAX prenyl protease 2/Lysostaphin resistance protein A-like" evidence="2">
    <location>
        <begin position="137"/>
        <end position="226"/>
    </location>
</feature>
<gene>
    <name evidence="3" type="ORF">DESME_04730</name>
</gene>
<dbReference type="KEGG" id="dmt:DESME_04730"/>
<dbReference type="eggNOG" id="COG1266">
    <property type="taxonomic scope" value="Bacteria"/>
</dbReference>
<keyword evidence="4" id="KW-1185">Reference proteome</keyword>
<dbReference type="OrthoDB" id="9782250at2"/>
<evidence type="ECO:0000313" key="3">
    <source>
        <dbReference type="EMBL" id="AHF06443.1"/>
    </source>
</evidence>
<dbReference type="InterPro" id="IPR052710">
    <property type="entry name" value="CAAX_protease"/>
</dbReference>
<dbReference type="EMBL" id="CP007032">
    <property type="protein sequence ID" value="AHF06443.1"/>
    <property type="molecule type" value="Genomic_DNA"/>
</dbReference>
<feature type="transmembrane region" description="Helical" evidence="1">
    <location>
        <begin position="92"/>
        <end position="115"/>
    </location>
</feature>
<dbReference type="InterPro" id="IPR003675">
    <property type="entry name" value="Rce1/LyrA-like_dom"/>
</dbReference>
<keyword evidence="1" id="KW-0812">Transmembrane</keyword>
<feature type="transmembrane region" description="Helical" evidence="1">
    <location>
        <begin position="213"/>
        <end position="233"/>
    </location>
</feature>
<dbReference type="PANTHER" id="PTHR36435:SF1">
    <property type="entry name" value="CAAX AMINO TERMINAL PROTEASE FAMILY PROTEIN"/>
    <property type="match status" value="1"/>
</dbReference>
<dbReference type="PANTHER" id="PTHR36435">
    <property type="entry name" value="SLR1288 PROTEIN"/>
    <property type="match status" value="1"/>
</dbReference>
<dbReference type="AlphaFoldDB" id="W0EA87"/>
<name>W0EA87_9FIRM</name>